<reference evidence="1 2" key="1">
    <citation type="submission" date="2016-11" db="EMBL/GenBank/DDBJ databases">
        <title>Tenacibaculum sp. LPB0136, isolated from marine environment.</title>
        <authorList>
            <person name="Kim E."/>
            <person name="Yi H."/>
        </authorList>
    </citation>
    <scope>NUCLEOTIDE SEQUENCE [LARGE SCALE GENOMIC DNA]</scope>
    <source>
        <strain evidence="1 2">LPB0136</strain>
    </source>
</reference>
<dbReference type="STRING" id="1850252.LPB136_12315"/>
<dbReference type="Proteomes" id="UP000181898">
    <property type="component" value="Chromosome"/>
</dbReference>
<dbReference type="AlphaFoldDB" id="A0A1L3JLU7"/>
<gene>
    <name evidence="1" type="ORF">LPB136_12315</name>
</gene>
<protein>
    <submittedName>
        <fullName evidence="1">Uncharacterized protein</fullName>
    </submittedName>
</protein>
<keyword evidence="2" id="KW-1185">Reference proteome</keyword>
<sequence length="94" mass="10881">MNRKEFDVVVLILTSFKETFPVLSSSSFRFNKMVISCVLSTRLIIVGATIKLVKRSRKKVATLIFKLTYVFKKAKIRKYTLIIVNLQLKSGYNF</sequence>
<evidence type="ECO:0000313" key="2">
    <source>
        <dbReference type="Proteomes" id="UP000181898"/>
    </source>
</evidence>
<dbReference type="KEGG" id="ten:LPB136_12315"/>
<organism evidence="1 2">
    <name type="scientific">Tenacibaculum todarodis</name>
    <dbReference type="NCBI Taxonomy" id="1850252"/>
    <lineage>
        <taxon>Bacteria</taxon>
        <taxon>Pseudomonadati</taxon>
        <taxon>Bacteroidota</taxon>
        <taxon>Flavobacteriia</taxon>
        <taxon>Flavobacteriales</taxon>
        <taxon>Flavobacteriaceae</taxon>
        <taxon>Tenacibaculum</taxon>
    </lineage>
</organism>
<dbReference type="EMBL" id="CP018155">
    <property type="protein sequence ID" value="APG66107.1"/>
    <property type="molecule type" value="Genomic_DNA"/>
</dbReference>
<proteinExistence type="predicted"/>
<name>A0A1L3JLU7_9FLAO</name>
<accession>A0A1L3JLU7</accession>
<evidence type="ECO:0000313" key="1">
    <source>
        <dbReference type="EMBL" id="APG66107.1"/>
    </source>
</evidence>